<evidence type="ECO:0000313" key="2">
    <source>
        <dbReference type="Proteomes" id="UP001500973"/>
    </source>
</evidence>
<keyword evidence="2" id="KW-1185">Reference proteome</keyword>
<sequence length="264" mass="28547">MTAQFGPCADWPVQWTCDVATLNPAVTGLAVASATETLWALTGRRFGLCEVTLRPCRRDCYTGQFYDDFGPPWTGSRSYPQPALIGGQWFNLTCGTCTDCACSVVSEALLPAPVHSIVEVKIDGTPLVTGAYRVDNNRLLVRTDGKSWPRCNDLARADSEPGTWSVTARIGQEPPEGAALAMGELACEIAKAADGQDCRLPPGVQQLIRQGVTISYPDVGELFAKGRTGLYLVDMFVATWNPSGLRSRSRVYRVDAPTVRRAGT</sequence>
<comment type="caution">
    <text evidence="1">The sequence shown here is derived from an EMBL/GenBank/DDBJ whole genome shotgun (WGS) entry which is preliminary data.</text>
</comment>
<reference evidence="2" key="1">
    <citation type="journal article" date="2019" name="Int. J. Syst. Evol. Microbiol.">
        <title>The Global Catalogue of Microorganisms (GCM) 10K type strain sequencing project: providing services to taxonomists for standard genome sequencing and annotation.</title>
        <authorList>
            <consortium name="The Broad Institute Genomics Platform"/>
            <consortium name="The Broad Institute Genome Sequencing Center for Infectious Disease"/>
            <person name="Wu L."/>
            <person name="Ma J."/>
        </authorList>
    </citation>
    <scope>NUCLEOTIDE SEQUENCE [LARGE SCALE GENOMIC DNA]</scope>
    <source>
        <strain evidence="2">JCM 11756</strain>
    </source>
</reference>
<dbReference type="EMBL" id="BAAAIZ010000090">
    <property type="protein sequence ID" value="GAA1431883.1"/>
    <property type="molecule type" value="Genomic_DNA"/>
</dbReference>
<evidence type="ECO:0000313" key="1">
    <source>
        <dbReference type="EMBL" id="GAA1431883.1"/>
    </source>
</evidence>
<dbReference type="Proteomes" id="UP001500973">
    <property type="component" value="Unassembled WGS sequence"/>
</dbReference>
<name>A0ABP4JVL3_9ACTN</name>
<organism evidence="1 2">
    <name type="scientific">Streptomyces thermospinosisporus</name>
    <dbReference type="NCBI Taxonomy" id="161482"/>
    <lineage>
        <taxon>Bacteria</taxon>
        <taxon>Bacillati</taxon>
        <taxon>Actinomycetota</taxon>
        <taxon>Actinomycetes</taxon>
        <taxon>Kitasatosporales</taxon>
        <taxon>Streptomycetaceae</taxon>
        <taxon>Streptomyces</taxon>
    </lineage>
</organism>
<evidence type="ECO:0008006" key="3">
    <source>
        <dbReference type="Google" id="ProtNLM"/>
    </source>
</evidence>
<proteinExistence type="predicted"/>
<gene>
    <name evidence="1" type="ORF">GCM10009601_51830</name>
</gene>
<protein>
    <recommendedName>
        <fullName evidence="3">Head-to-tail adaptor</fullName>
    </recommendedName>
</protein>
<dbReference type="RefSeq" id="WP_344015573.1">
    <property type="nucleotide sequence ID" value="NZ_BAAAIZ010000090.1"/>
</dbReference>
<accession>A0ABP4JVL3</accession>